<evidence type="ECO:0000313" key="4">
    <source>
        <dbReference type="EMBL" id="CAB4196391.1"/>
    </source>
</evidence>
<evidence type="ECO:0000313" key="3">
    <source>
        <dbReference type="EMBL" id="CAB4169686.1"/>
    </source>
</evidence>
<dbReference type="EMBL" id="LR796845">
    <property type="protein sequence ID" value="CAB4169686.1"/>
    <property type="molecule type" value="Genomic_DNA"/>
</dbReference>
<keyword evidence="1" id="KW-1133">Transmembrane helix</keyword>
<organism evidence="4">
    <name type="scientific">uncultured Caudovirales phage</name>
    <dbReference type="NCBI Taxonomy" id="2100421"/>
    <lineage>
        <taxon>Viruses</taxon>
        <taxon>Duplodnaviria</taxon>
        <taxon>Heunggongvirae</taxon>
        <taxon>Uroviricota</taxon>
        <taxon>Caudoviricetes</taxon>
        <taxon>Peduoviridae</taxon>
        <taxon>Maltschvirus</taxon>
        <taxon>Maltschvirus maltsch</taxon>
    </lineage>
</organism>
<dbReference type="EMBL" id="LR797240">
    <property type="protein sequence ID" value="CAB4196391.1"/>
    <property type="molecule type" value="Genomic_DNA"/>
</dbReference>
<dbReference type="EMBL" id="LR796438">
    <property type="protein sequence ID" value="CAB4143881.1"/>
    <property type="molecule type" value="Genomic_DNA"/>
</dbReference>
<reference evidence="4" key="1">
    <citation type="submission" date="2020-05" db="EMBL/GenBank/DDBJ databases">
        <authorList>
            <person name="Chiriac C."/>
            <person name="Salcher M."/>
            <person name="Ghai R."/>
            <person name="Kavagutti S V."/>
        </authorList>
    </citation>
    <scope>NUCLEOTIDE SEQUENCE</scope>
</reference>
<accession>A0A6J5RS29</accession>
<gene>
    <name evidence="4" type="ORF">UFOVP1296_87</name>
    <name evidence="2" type="ORF">UFOVP471_6</name>
    <name evidence="3" type="ORF">UFOVP890_87</name>
</gene>
<sequence>MKKLKTAKNIKFRVYRIKRGHAAALMPIDIDIAIAKLTIAPTIPFFAKLAK</sequence>
<proteinExistence type="predicted"/>
<protein>
    <submittedName>
        <fullName evidence="4">Uncharacterized protein</fullName>
    </submittedName>
</protein>
<evidence type="ECO:0000256" key="1">
    <source>
        <dbReference type="SAM" id="Phobius"/>
    </source>
</evidence>
<evidence type="ECO:0000313" key="2">
    <source>
        <dbReference type="EMBL" id="CAB4143881.1"/>
    </source>
</evidence>
<keyword evidence="1" id="KW-0472">Membrane</keyword>
<name>A0A6J5RS29_9CAUD</name>
<feature type="transmembrane region" description="Helical" evidence="1">
    <location>
        <begin position="21"/>
        <end position="47"/>
    </location>
</feature>
<keyword evidence="1" id="KW-0812">Transmembrane</keyword>